<name>A0ABZ0DDQ7_9XANT</name>
<organism evidence="1 2">
    <name type="scientific">Xanthomonas dyei</name>
    <dbReference type="NCBI Taxonomy" id="743699"/>
    <lineage>
        <taxon>Bacteria</taxon>
        <taxon>Pseudomonadati</taxon>
        <taxon>Pseudomonadota</taxon>
        <taxon>Gammaproteobacteria</taxon>
        <taxon>Lysobacterales</taxon>
        <taxon>Lysobacteraceae</taxon>
        <taxon>Xanthomonas</taxon>
    </lineage>
</organism>
<dbReference type="GeneID" id="95582537"/>
<proteinExistence type="predicted"/>
<reference evidence="1 2" key="1">
    <citation type="submission" date="2022-08" db="EMBL/GenBank/DDBJ databases">
        <title>Whole genome sequencing-based tracing of a 2022 introduction and outbreak of Xanthomonas hortorum pv. pelargonii.</title>
        <authorList>
            <person name="Iruegas-Bocardo F."/>
            <person name="Weisberg A.K."/>
            <person name="Riutta E.R."/>
            <person name="Kilday K."/>
            <person name="Bonkowski J.C."/>
            <person name="Creswell T."/>
            <person name="Daughtrey M.L."/>
            <person name="Rane K."/>
            <person name="Grunwald N.J."/>
            <person name="Chang J.H."/>
            <person name="Putnam M.L."/>
        </authorList>
    </citation>
    <scope>NUCLEOTIDE SEQUENCE [LARGE SCALE GENOMIC DNA]</scope>
    <source>
        <strain evidence="1 2">22-325</strain>
    </source>
</reference>
<gene>
    <name evidence="1" type="ORF">NYR99_01665</name>
</gene>
<evidence type="ECO:0000313" key="2">
    <source>
        <dbReference type="Proteomes" id="UP001304534"/>
    </source>
</evidence>
<dbReference type="EMBL" id="CP103840">
    <property type="protein sequence ID" value="WOB26747.1"/>
    <property type="molecule type" value="Genomic_DNA"/>
</dbReference>
<evidence type="ECO:0000313" key="1">
    <source>
        <dbReference type="EMBL" id="WOB26747.1"/>
    </source>
</evidence>
<keyword evidence="2" id="KW-1185">Reference proteome</keyword>
<protein>
    <submittedName>
        <fullName evidence="1">Uncharacterized protein</fullName>
    </submittedName>
</protein>
<dbReference type="Proteomes" id="UP001304534">
    <property type="component" value="Chromosome"/>
</dbReference>
<dbReference type="RefSeq" id="WP_104615272.1">
    <property type="nucleotide sequence ID" value="NZ_CP103837.1"/>
</dbReference>
<accession>A0ABZ0DDQ7</accession>
<sequence length="115" mass="12699">MTEPAFPIAPLRPQIRDSLAAHPRLTPVIAARSQRLLTPPDALPVDTTRFNQAWAPDGGEVQQTWAFRSGVARAALSMTGALRQPCNQRERDQRLEKCFGRQYPGDVEPPASPGR</sequence>